<feature type="region of interest" description="Disordered" evidence="1">
    <location>
        <begin position="1"/>
        <end position="384"/>
    </location>
</feature>
<proteinExistence type="predicted"/>
<evidence type="ECO:0000256" key="2">
    <source>
        <dbReference type="SAM" id="Phobius"/>
    </source>
</evidence>
<feature type="compositionally biased region" description="Gly residues" evidence="1">
    <location>
        <begin position="736"/>
        <end position="758"/>
    </location>
</feature>
<feature type="transmembrane region" description="Helical" evidence="2">
    <location>
        <begin position="538"/>
        <end position="558"/>
    </location>
</feature>
<reference evidence="3 4" key="1">
    <citation type="submission" date="2021-01" db="EMBL/GenBank/DDBJ databases">
        <title>Whole genome shotgun sequence of Asanoa siamensis NBRC 107932.</title>
        <authorList>
            <person name="Komaki H."/>
            <person name="Tamura T."/>
        </authorList>
    </citation>
    <scope>NUCLEOTIDE SEQUENCE [LARGE SCALE GENOMIC DNA]</scope>
    <source>
        <strain evidence="3 4">NBRC 107932</strain>
    </source>
</reference>
<protein>
    <submittedName>
        <fullName evidence="3">Uncharacterized protein</fullName>
    </submittedName>
</protein>
<feature type="compositionally biased region" description="Basic and acidic residues" evidence="1">
    <location>
        <begin position="810"/>
        <end position="828"/>
    </location>
</feature>
<feature type="compositionally biased region" description="Low complexity" evidence="1">
    <location>
        <begin position="277"/>
        <end position="297"/>
    </location>
</feature>
<feature type="compositionally biased region" description="Polar residues" evidence="1">
    <location>
        <begin position="159"/>
        <end position="179"/>
    </location>
</feature>
<keyword evidence="4" id="KW-1185">Reference proteome</keyword>
<feature type="compositionally biased region" description="Low complexity" evidence="1">
    <location>
        <begin position="339"/>
        <end position="360"/>
    </location>
</feature>
<keyword evidence="2" id="KW-0812">Transmembrane</keyword>
<feature type="compositionally biased region" description="Basic and acidic residues" evidence="1">
    <location>
        <begin position="854"/>
        <end position="868"/>
    </location>
</feature>
<feature type="compositionally biased region" description="Basic and acidic residues" evidence="1">
    <location>
        <begin position="38"/>
        <end position="48"/>
    </location>
</feature>
<feature type="compositionally biased region" description="Basic residues" evidence="1">
    <location>
        <begin position="677"/>
        <end position="686"/>
    </location>
</feature>
<feature type="compositionally biased region" description="Basic and acidic residues" evidence="1">
    <location>
        <begin position="111"/>
        <end position="150"/>
    </location>
</feature>
<dbReference type="Proteomes" id="UP000604117">
    <property type="component" value="Unassembled WGS sequence"/>
</dbReference>
<feature type="compositionally biased region" description="Polar residues" evidence="1">
    <location>
        <begin position="368"/>
        <end position="379"/>
    </location>
</feature>
<feature type="compositionally biased region" description="Basic and acidic residues" evidence="1">
    <location>
        <begin position="761"/>
        <end position="772"/>
    </location>
</feature>
<gene>
    <name evidence="3" type="ORF">Asi02nite_18910</name>
</gene>
<accession>A0ABQ4CM68</accession>
<keyword evidence="2" id="KW-1133">Transmembrane helix</keyword>
<feature type="compositionally biased region" description="Acidic residues" evidence="1">
    <location>
        <begin position="411"/>
        <end position="420"/>
    </location>
</feature>
<feature type="region of interest" description="Disordered" evidence="1">
    <location>
        <begin position="402"/>
        <end position="428"/>
    </location>
</feature>
<dbReference type="EMBL" id="BONE01000011">
    <property type="protein sequence ID" value="GIF72373.1"/>
    <property type="molecule type" value="Genomic_DNA"/>
</dbReference>
<comment type="caution">
    <text evidence="3">The sequence shown here is derived from an EMBL/GenBank/DDBJ whole genome shotgun (WGS) entry which is preliminary data.</text>
</comment>
<feature type="transmembrane region" description="Helical" evidence="2">
    <location>
        <begin position="507"/>
        <end position="531"/>
    </location>
</feature>
<organism evidence="3 4">
    <name type="scientific">Asanoa siamensis</name>
    <dbReference type="NCBI Taxonomy" id="926357"/>
    <lineage>
        <taxon>Bacteria</taxon>
        <taxon>Bacillati</taxon>
        <taxon>Actinomycetota</taxon>
        <taxon>Actinomycetes</taxon>
        <taxon>Micromonosporales</taxon>
        <taxon>Micromonosporaceae</taxon>
        <taxon>Asanoa</taxon>
    </lineage>
</organism>
<sequence length="901" mass="92525">MGHVAKHSAGAGSNRDRSASPGKPGEPAEAPADPVAVRPDEPGDHPDDPAGSVVVEPIDRTDRTVLRPTVPGRAARRWWQFGRGEPEGPRPTSHAAGARARADEGAAASRGRAEDPERSARGGRSTSERPEAGRGEPAGRHGRSDGEAPFRWRPAGSDGANQPSTWRGANRGSSTSDQAAGSGAERARDSAEPSATRRGSDRADAGDSVTGRTYASRPAAATDDQADPGRARPGAGDRDSSDNGPGRTSAGRSSAGRDRSSAGRDSGAESGRDRGDSSPGRSSGRSSAGRSAEAESAQRPFAGTGEAVARVSAGPSDGSGPRTYASRAAEDDGDRGEAGRTYASRAAAAGGDGAEAGVDGVKLEEGQRSSLRPSATGTPTYEGMGIEDTAVLPKIGDALQTQRIWTTRVEPDEDEREPEDESKKKSGKKISVTALTDVGIKLLPELEPGAPEGPVTNARWAALVRSAARRLIWCLPAAGVVAAAASIGAMVGGGPAHYLSGASPFRLFAWVTSVWLGMTAMVCLVGVMAAVRSRGTALLGLLLGILGGVSMLMFAAVPPATPMWGLSAKTLALSCAGIYSAGWMAMGWAVFRSRMFTRGDGLMLVLAGPMIGIAGLWMSPFHTAGALLLSAAGLGIAWKSGSTLRAVRAGRAEPPAPPLELAEIRPRRRDKPPKAPKPSKRAKRAKARADAKAAKTRNSATTAGARRDGAGGDGAGKGTAGKVGPGADGSACDGAGRTGAGAEGARGGAGKGRSGAGLGEPARDGDRRDGHVPSRAAGDGPTGRSPWADPNSVAVDANPTTPSLRSATPDPKDSRDSKRTDGKTKPERTGWFGRRSSKAPKTPTASDHPTATKPHQDQKTAHTAKDENPPTASRRPGKRRLRHGAETRETNPPSSDRDRKR</sequence>
<name>A0ABQ4CM68_9ACTN</name>
<evidence type="ECO:0000256" key="1">
    <source>
        <dbReference type="SAM" id="MobiDB-lite"/>
    </source>
</evidence>
<feature type="compositionally biased region" description="Basic and acidic residues" evidence="1">
    <location>
        <begin position="255"/>
        <end position="276"/>
    </location>
</feature>
<feature type="compositionally biased region" description="Gly residues" evidence="1">
    <location>
        <begin position="711"/>
        <end position="727"/>
    </location>
</feature>
<feature type="transmembrane region" description="Helical" evidence="2">
    <location>
        <begin position="570"/>
        <end position="590"/>
    </location>
</feature>
<feature type="compositionally biased region" description="Low complexity" evidence="1">
    <location>
        <begin position="21"/>
        <end position="37"/>
    </location>
</feature>
<keyword evidence="2" id="KW-0472">Membrane</keyword>
<feature type="region of interest" description="Disordered" evidence="1">
    <location>
        <begin position="649"/>
        <end position="901"/>
    </location>
</feature>
<feature type="transmembrane region" description="Helical" evidence="2">
    <location>
        <begin position="471"/>
        <end position="495"/>
    </location>
</feature>
<evidence type="ECO:0000313" key="4">
    <source>
        <dbReference type="Proteomes" id="UP000604117"/>
    </source>
</evidence>
<feature type="compositionally biased region" description="Basic and acidic residues" evidence="1">
    <location>
        <begin position="883"/>
        <end position="901"/>
    </location>
</feature>
<feature type="compositionally biased region" description="Basic and acidic residues" evidence="1">
    <location>
        <begin position="227"/>
        <end position="241"/>
    </location>
</feature>
<feature type="compositionally biased region" description="Low complexity" evidence="1">
    <location>
        <begin position="95"/>
        <end position="110"/>
    </location>
</feature>
<evidence type="ECO:0000313" key="3">
    <source>
        <dbReference type="EMBL" id="GIF72373.1"/>
    </source>
</evidence>
<feature type="transmembrane region" description="Helical" evidence="2">
    <location>
        <begin position="602"/>
        <end position="618"/>
    </location>
</feature>